<name>A0A4S8R3Q5_9HELO</name>
<evidence type="ECO:0000313" key="3">
    <source>
        <dbReference type="Proteomes" id="UP000308671"/>
    </source>
</evidence>
<dbReference type="PANTHER" id="PTHR36847">
    <property type="entry name" value="AMIDOLIGASE ENZYME"/>
    <property type="match status" value="1"/>
</dbReference>
<evidence type="ECO:0008006" key="4">
    <source>
        <dbReference type="Google" id="ProtNLM"/>
    </source>
</evidence>
<dbReference type="OrthoDB" id="412402at2759"/>
<feature type="compositionally biased region" description="Low complexity" evidence="1">
    <location>
        <begin position="449"/>
        <end position="467"/>
    </location>
</feature>
<comment type="caution">
    <text evidence="2">The sequence shown here is derived from an EMBL/GenBank/DDBJ whole genome shotgun (WGS) entry which is preliminary data.</text>
</comment>
<dbReference type="AlphaFoldDB" id="A0A4S8R3Q5"/>
<feature type="compositionally biased region" description="Basic and acidic residues" evidence="1">
    <location>
        <begin position="1062"/>
        <end position="1075"/>
    </location>
</feature>
<feature type="region of interest" description="Disordered" evidence="1">
    <location>
        <begin position="1062"/>
        <end position="1107"/>
    </location>
</feature>
<feature type="compositionally biased region" description="Acidic residues" evidence="1">
    <location>
        <begin position="427"/>
        <end position="448"/>
    </location>
</feature>
<keyword evidence="3" id="KW-1185">Reference proteome</keyword>
<feature type="region of interest" description="Disordered" evidence="1">
    <location>
        <begin position="500"/>
        <end position="603"/>
    </location>
</feature>
<dbReference type="EMBL" id="PQXL01000076">
    <property type="protein sequence ID" value="THV52517.1"/>
    <property type="molecule type" value="Genomic_DNA"/>
</dbReference>
<feature type="compositionally biased region" description="Basic and acidic residues" evidence="1">
    <location>
        <begin position="477"/>
        <end position="486"/>
    </location>
</feature>
<sequence>MNIVHVPKETPVSPDTPSFGIEFEFLIAVLANPSIKNPNPSDPRTVYFPSTPEDDAPVYFQIPVGKEEWANEWSVYAHIKRSLASIGLPTEPGKANSNFAMWEVTRDGSITPPKPPHRRNKKAYADWKAYTYYPIEIRTPAYYHCEDALRDVADFCKIMRKNYLVTVNESCGLHVHIGYGTQGFTLPHLRRLGAMIQAFEPQFDSIHPEHRVDSRNDHCVSFRGNTYFQWRYQQDHGKAPRVLETIATLLACESRDAFWTCVASEGATGAHSFVGHKTAWNFDRMGTETRPRQEVLPDTIEFRGHEGSLDAEVVANWVRVLVGLVAYSRSPDPWDFGELLSRVNQEKWERGERDQRITGRGRYEPGGVMYRPVFGEEWCGLVDLLRVLKLEGPALYYENRKGRWLENGVYRHWYTQAPSEYIVTPVNEDDNDNDNDDNNDNDHGEDDMSSPSSKSSSGSKSGRFNPFNPNPVAPAQPDEHPGEQKPEGEVAIPVDLTQFGIDVGFSDPPSPSTKVSLPDPQPSSPKPSSRKSDSPDSFPMRPDAGKAIEVHPPAPDVSSEKPDVAVPDPNTLEPKPTTTRRTGFQVPSSSSSSTTNSSTESVSLTLSHYQREADKAAAITAAYWEEEQKRVAAENEAEVEKRDKAILEMTEKNRNKSSMDLGSERAFSERSAGSIPQFEDLGPRDEEYSDPQGWEGVGGEAVSEETKILEEEKKRVEEQKRQEEKIRNLRPGIGYLRPVRHPPLHSLPGAVKFTKRGKDQHSHLLQGTTAEEIEALAPNTANFLGRAFHRAFRAPSTPWLEHAPSGAGLDPKRMPYPGPVPVLNEYIGPALQDALTSTIGEPWDWDWDHGLRTRSAGLAHMLRGHQLCDVSPTIKNRLLGYNFVIDHHTRGKKIHRLFPARAHNVQGFEAADDRWWRGEIAEGEIVRLERLAASSDEDVALAALEMLGGWERGDRQYLYEPMGVQNPFAPDQRTQPAAEEDLSPGAVVFGPENDPAAMSGLLGVRDPRTRERRMFREIWEADVRARLEVEEREDEEMERENERVEVEKKRRMELAIAQILKLRAENEEAAKKKEEEEGEEGEEEEDTAAPEPENSWQRGDEGGFGTV</sequence>
<feature type="compositionally biased region" description="Polar residues" evidence="1">
    <location>
        <begin position="576"/>
        <end position="587"/>
    </location>
</feature>
<organism evidence="2 3">
    <name type="scientific">Botrytis galanthina</name>
    <dbReference type="NCBI Taxonomy" id="278940"/>
    <lineage>
        <taxon>Eukaryota</taxon>
        <taxon>Fungi</taxon>
        <taxon>Dikarya</taxon>
        <taxon>Ascomycota</taxon>
        <taxon>Pezizomycotina</taxon>
        <taxon>Leotiomycetes</taxon>
        <taxon>Helotiales</taxon>
        <taxon>Sclerotiniaceae</taxon>
        <taxon>Botrytis</taxon>
    </lineage>
</organism>
<feature type="compositionally biased region" description="Acidic residues" evidence="1">
    <location>
        <begin position="1076"/>
        <end position="1088"/>
    </location>
</feature>
<accession>A0A4S8R3Q5</accession>
<dbReference type="Pfam" id="PF12224">
    <property type="entry name" value="Amidoligase_2"/>
    <property type="match status" value="1"/>
</dbReference>
<gene>
    <name evidence="2" type="ORF">BGAL_0076g00010</name>
</gene>
<evidence type="ECO:0000313" key="2">
    <source>
        <dbReference type="EMBL" id="THV52517.1"/>
    </source>
</evidence>
<evidence type="ECO:0000256" key="1">
    <source>
        <dbReference type="SAM" id="MobiDB-lite"/>
    </source>
</evidence>
<proteinExistence type="predicted"/>
<dbReference type="InterPro" id="IPR022025">
    <property type="entry name" value="Amidoligase_2"/>
</dbReference>
<dbReference type="PANTHER" id="PTHR36847:SF1">
    <property type="entry name" value="AMIDOLIGASE ENZYME"/>
    <property type="match status" value="1"/>
</dbReference>
<feature type="region of interest" description="Disordered" evidence="1">
    <location>
        <begin position="666"/>
        <end position="704"/>
    </location>
</feature>
<feature type="compositionally biased region" description="Low complexity" evidence="1">
    <location>
        <begin position="588"/>
        <end position="603"/>
    </location>
</feature>
<dbReference type="Proteomes" id="UP000308671">
    <property type="component" value="Unassembled WGS sequence"/>
</dbReference>
<protein>
    <recommendedName>
        <fullName evidence="4">Amidoligase enzyme</fullName>
    </recommendedName>
</protein>
<reference evidence="2 3" key="1">
    <citation type="submission" date="2017-12" db="EMBL/GenBank/DDBJ databases">
        <title>Comparative genomics of Botrytis spp.</title>
        <authorList>
            <person name="Valero-Jimenez C.A."/>
            <person name="Tapia P."/>
            <person name="Veloso J."/>
            <person name="Silva-Moreno E."/>
            <person name="Staats M."/>
            <person name="Valdes J.H."/>
            <person name="Van Kan J.A.L."/>
        </authorList>
    </citation>
    <scope>NUCLEOTIDE SEQUENCE [LARGE SCALE GENOMIC DNA]</scope>
    <source>
        <strain evidence="2 3">MUCL435</strain>
    </source>
</reference>
<feature type="region of interest" description="Disordered" evidence="1">
    <location>
        <begin position="424"/>
        <end position="486"/>
    </location>
</feature>